<feature type="compositionally biased region" description="Pro residues" evidence="1">
    <location>
        <begin position="72"/>
        <end position="87"/>
    </location>
</feature>
<feature type="compositionally biased region" description="Low complexity" evidence="1">
    <location>
        <begin position="121"/>
        <end position="131"/>
    </location>
</feature>
<evidence type="ECO:0000256" key="1">
    <source>
        <dbReference type="SAM" id="MobiDB-lite"/>
    </source>
</evidence>
<reference evidence="2 3" key="1">
    <citation type="submission" date="2023-12" db="EMBL/GenBank/DDBJ databases">
        <title>Blastococcus brunescens sp. nov., an actonobacterium isolated from sandstone collected in sahara desert.</title>
        <authorList>
            <person name="Gtari M."/>
            <person name="Ghodhbane F."/>
        </authorList>
    </citation>
    <scope>NUCLEOTIDE SEQUENCE [LARGE SCALE GENOMIC DNA]</scope>
    <source>
        <strain evidence="2 3">BMG 8361</strain>
    </source>
</reference>
<feature type="compositionally biased region" description="Low complexity" evidence="1">
    <location>
        <begin position="88"/>
        <end position="100"/>
    </location>
</feature>
<organism evidence="2 3">
    <name type="scientific">Blastococcus brunescens</name>
    <dbReference type="NCBI Taxonomy" id="1564165"/>
    <lineage>
        <taxon>Bacteria</taxon>
        <taxon>Bacillati</taxon>
        <taxon>Actinomycetota</taxon>
        <taxon>Actinomycetes</taxon>
        <taxon>Geodermatophilales</taxon>
        <taxon>Geodermatophilaceae</taxon>
        <taxon>Blastococcus</taxon>
    </lineage>
</organism>
<proteinExistence type="predicted"/>
<name>A0ABZ1AZ83_9ACTN</name>
<dbReference type="EMBL" id="CP141261">
    <property type="protein sequence ID" value="WRL63882.1"/>
    <property type="molecule type" value="Genomic_DNA"/>
</dbReference>
<protein>
    <submittedName>
        <fullName evidence="2">Uncharacterized protein</fullName>
    </submittedName>
</protein>
<feature type="region of interest" description="Disordered" evidence="1">
    <location>
        <begin position="1"/>
        <end position="131"/>
    </location>
</feature>
<dbReference type="Proteomes" id="UP001324287">
    <property type="component" value="Chromosome"/>
</dbReference>
<dbReference type="RefSeq" id="WP_324275212.1">
    <property type="nucleotide sequence ID" value="NZ_CP141261.1"/>
</dbReference>
<evidence type="ECO:0000313" key="2">
    <source>
        <dbReference type="EMBL" id="WRL63882.1"/>
    </source>
</evidence>
<sequence length="131" mass="12759">MSSPDPQLPVEPEAGKPPRTQEIPVAQSSTGATAAPNLPPHPGATTPAPVQPVDTPAPTGPVDFVPGLPGAGTPPPPPPSRPVPEPAPVAAEGAAAPSWPETLESEGVPEKSPGSSGSGSRGTARPSSASP</sequence>
<accession>A0ABZ1AZ83</accession>
<evidence type="ECO:0000313" key="3">
    <source>
        <dbReference type="Proteomes" id="UP001324287"/>
    </source>
</evidence>
<keyword evidence="3" id="KW-1185">Reference proteome</keyword>
<gene>
    <name evidence="2" type="ORF">U6N30_30420</name>
</gene>